<dbReference type="InterPro" id="IPR043128">
    <property type="entry name" value="Rev_trsase/Diguanyl_cyclase"/>
</dbReference>
<reference evidence="8 9" key="1">
    <citation type="submission" date="2024-09" db="EMBL/GenBank/DDBJ databases">
        <authorList>
            <person name="Sun Q."/>
            <person name="Mori K."/>
        </authorList>
    </citation>
    <scope>NUCLEOTIDE SEQUENCE [LARGE SCALE GENOMIC DNA]</scope>
    <source>
        <strain evidence="8 9">CCM 7759</strain>
    </source>
</reference>
<dbReference type="PROSITE" id="PS50924">
    <property type="entry name" value="MHYT"/>
    <property type="match status" value="1"/>
</dbReference>
<evidence type="ECO:0000313" key="9">
    <source>
        <dbReference type="Proteomes" id="UP001589776"/>
    </source>
</evidence>
<feature type="transmembrane region" description="Helical" evidence="1">
    <location>
        <begin position="179"/>
        <end position="200"/>
    </location>
</feature>
<evidence type="ECO:0000259" key="6">
    <source>
        <dbReference type="PROSITE" id="PS50887"/>
    </source>
</evidence>
<dbReference type="Gene3D" id="3.30.70.270">
    <property type="match status" value="1"/>
</dbReference>
<dbReference type="SMART" id="SM00052">
    <property type="entry name" value="EAL"/>
    <property type="match status" value="1"/>
</dbReference>
<dbReference type="NCBIfam" id="TIGR00254">
    <property type="entry name" value="GGDEF"/>
    <property type="match status" value="1"/>
</dbReference>
<dbReference type="Gene3D" id="3.20.20.450">
    <property type="entry name" value="EAL domain"/>
    <property type="match status" value="1"/>
</dbReference>
<dbReference type="InterPro" id="IPR000160">
    <property type="entry name" value="GGDEF_dom"/>
</dbReference>
<dbReference type="SUPFAM" id="SSF141868">
    <property type="entry name" value="EAL domain-like"/>
    <property type="match status" value="1"/>
</dbReference>
<dbReference type="PANTHER" id="PTHR44757:SF2">
    <property type="entry name" value="BIOFILM ARCHITECTURE MAINTENANCE PROTEIN MBAA"/>
    <property type="match status" value="1"/>
</dbReference>
<sequence>MSHSLHGSYNVILAILSYIIAVIASYCALDLAGRVTSAQGQVRRLWLLFGASAMGIGIWSMHFVAMLAYELPIAVSYNIPLVVFSMIAAIAASYLALQTSSAPVLRMKQLLLSGLLMGAGVLTMHYSGMAALRLQAEITYDPVLVAASVVIAIAASLAALGLAFYFRSRSTAAGNVLKLLAGMVMGAAIAGMHYTGMAATAFVPLTNTHEHELLALDLDLIAGGVVASTFAILGIALLGSFMDRRISHFSRLHATSEEQYLSLFQHNSDGVLRINPEGRIISCNPAVSQITGYSAEEICGNALLDLAGVPDKELLETQFAHALSGQDARYELPVLHRDGQELLLSVRSVPIFVDGCVTGVYGIFQDITETKKTEARMHELAYCDDLTRLPNRRAFMQRLKEWAGNANRSGAEHATVLLLDIDRFKLINDSIGSTFGDDLLRQMAERLQTAVQDWGLAARVGSDEFAVFSTKLEGRMTLGAAQKLAAIVEEPFTVGWRQFAVTVSIGAAAADESLREMDVLWQRAETALLQSKRQGSGGFQMYTEDMDAAAKERLELENDLRLALERDEFILFYQPQWDTQRGTLIGAEALLRWKHPKRGMVPPVQFIPVAEASGLINPIGEWVLKEACRQNKQWQESGLPPIRISVNLSIRQFEQPDLVDRVAQVLQSVQLEPAFIELEITESMAMDAERAIITLSSLKRLGVHISMDDFGTGYSSLSVLRRFPIDKLKIDRSFVRDFGDNQSNALIASTIIGMAHSLNLSVIAEGVETLEQVEFLRTLACYQVQGYYYSPPLPAEDFRTKFLKAI</sequence>
<dbReference type="InterPro" id="IPR035965">
    <property type="entry name" value="PAS-like_dom_sf"/>
</dbReference>
<dbReference type="SMART" id="SM00267">
    <property type="entry name" value="GGDEF"/>
    <property type="match status" value="1"/>
</dbReference>
<keyword evidence="1" id="KW-1133">Transmembrane helix</keyword>
<feature type="domain" description="PAS" evidence="3">
    <location>
        <begin position="256"/>
        <end position="326"/>
    </location>
</feature>
<feature type="domain" description="GGDEF" evidence="6">
    <location>
        <begin position="412"/>
        <end position="544"/>
    </location>
</feature>
<dbReference type="InterPro" id="IPR000014">
    <property type="entry name" value="PAS"/>
</dbReference>
<feature type="coiled-coil region" evidence="2">
    <location>
        <begin position="539"/>
        <end position="566"/>
    </location>
</feature>
<gene>
    <name evidence="8" type="ORF">ACFFK0_29390</name>
</gene>
<feature type="transmembrane region" description="Helical" evidence="1">
    <location>
        <begin position="12"/>
        <end position="33"/>
    </location>
</feature>
<dbReference type="RefSeq" id="WP_377474779.1">
    <property type="nucleotide sequence ID" value="NZ_JBHLWN010000121.1"/>
</dbReference>
<feature type="transmembrane region" description="Helical" evidence="1">
    <location>
        <begin position="144"/>
        <end position="167"/>
    </location>
</feature>
<feature type="domain" description="PAC" evidence="4">
    <location>
        <begin position="328"/>
        <end position="379"/>
    </location>
</feature>
<evidence type="ECO:0000313" key="8">
    <source>
        <dbReference type="EMBL" id="MFC0216517.1"/>
    </source>
</evidence>
<evidence type="ECO:0000259" key="3">
    <source>
        <dbReference type="PROSITE" id="PS50112"/>
    </source>
</evidence>
<protein>
    <submittedName>
        <fullName evidence="8">EAL domain-containing protein</fullName>
    </submittedName>
</protein>
<dbReference type="Pfam" id="PF00563">
    <property type="entry name" value="EAL"/>
    <property type="match status" value="1"/>
</dbReference>
<comment type="caution">
    <text evidence="8">The sequence shown here is derived from an EMBL/GenBank/DDBJ whole genome shotgun (WGS) entry which is preliminary data.</text>
</comment>
<dbReference type="SUPFAM" id="SSF55073">
    <property type="entry name" value="Nucleotide cyclase"/>
    <property type="match status" value="1"/>
</dbReference>
<dbReference type="SMART" id="SM00091">
    <property type="entry name" value="PAS"/>
    <property type="match status" value="1"/>
</dbReference>
<dbReference type="PROSITE" id="PS50112">
    <property type="entry name" value="PAS"/>
    <property type="match status" value="1"/>
</dbReference>
<organism evidence="8 9">
    <name type="scientific">Paenibacillus chartarius</name>
    <dbReference type="NCBI Taxonomy" id="747481"/>
    <lineage>
        <taxon>Bacteria</taxon>
        <taxon>Bacillati</taxon>
        <taxon>Bacillota</taxon>
        <taxon>Bacilli</taxon>
        <taxon>Bacillales</taxon>
        <taxon>Paenibacillaceae</taxon>
        <taxon>Paenibacillus</taxon>
    </lineage>
</organism>
<evidence type="ECO:0000256" key="1">
    <source>
        <dbReference type="PROSITE-ProRule" id="PRU00244"/>
    </source>
</evidence>
<dbReference type="Pfam" id="PF03707">
    <property type="entry name" value="MHYT"/>
    <property type="match status" value="3"/>
</dbReference>
<dbReference type="PROSITE" id="PS50113">
    <property type="entry name" value="PAC"/>
    <property type="match status" value="1"/>
</dbReference>
<dbReference type="InterPro" id="IPR052155">
    <property type="entry name" value="Biofilm_reg_signaling"/>
</dbReference>
<dbReference type="InterPro" id="IPR013656">
    <property type="entry name" value="PAS_4"/>
</dbReference>
<evidence type="ECO:0000259" key="7">
    <source>
        <dbReference type="PROSITE" id="PS50924"/>
    </source>
</evidence>
<dbReference type="CDD" id="cd00130">
    <property type="entry name" value="PAS"/>
    <property type="match status" value="1"/>
</dbReference>
<keyword evidence="1" id="KW-0472">Membrane</keyword>
<dbReference type="CDD" id="cd01948">
    <property type="entry name" value="EAL"/>
    <property type="match status" value="1"/>
</dbReference>
<feature type="transmembrane region" description="Helical" evidence="1">
    <location>
        <begin position="220"/>
        <end position="241"/>
    </location>
</feature>
<accession>A0ABV6DV43</accession>
<feature type="transmembrane region" description="Helical" evidence="1">
    <location>
        <begin position="109"/>
        <end position="132"/>
    </location>
</feature>
<dbReference type="Gene3D" id="3.30.450.20">
    <property type="entry name" value="PAS domain"/>
    <property type="match status" value="1"/>
</dbReference>
<dbReference type="PROSITE" id="PS50887">
    <property type="entry name" value="GGDEF"/>
    <property type="match status" value="1"/>
</dbReference>
<dbReference type="InterPro" id="IPR035919">
    <property type="entry name" value="EAL_sf"/>
</dbReference>
<dbReference type="Pfam" id="PF08448">
    <property type="entry name" value="PAS_4"/>
    <property type="match status" value="1"/>
</dbReference>
<evidence type="ECO:0000259" key="5">
    <source>
        <dbReference type="PROSITE" id="PS50883"/>
    </source>
</evidence>
<dbReference type="InterPro" id="IPR029787">
    <property type="entry name" value="Nucleotide_cyclase"/>
</dbReference>
<dbReference type="EMBL" id="JBHLWN010000121">
    <property type="protein sequence ID" value="MFC0216517.1"/>
    <property type="molecule type" value="Genomic_DNA"/>
</dbReference>
<dbReference type="InterPro" id="IPR000700">
    <property type="entry name" value="PAS-assoc_C"/>
</dbReference>
<keyword evidence="1" id="KW-0812">Transmembrane</keyword>
<dbReference type="PROSITE" id="PS50883">
    <property type="entry name" value="EAL"/>
    <property type="match status" value="1"/>
</dbReference>
<keyword evidence="9" id="KW-1185">Reference proteome</keyword>
<name>A0ABV6DV43_9BACL</name>
<proteinExistence type="predicted"/>
<dbReference type="NCBIfam" id="TIGR00229">
    <property type="entry name" value="sensory_box"/>
    <property type="match status" value="1"/>
</dbReference>
<dbReference type="Proteomes" id="UP001589776">
    <property type="component" value="Unassembled WGS sequence"/>
</dbReference>
<feature type="domain" description="EAL" evidence="5">
    <location>
        <begin position="553"/>
        <end position="806"/>
    </location>
</feature>
<dbReference type="InterPro" id="IPR005330">
    <property type="entry name" value="MHYT_dom"/>
</dbReference>
<feature type="transmembrane region" description="Helical" evidence="1">
    <location>
        <begin position="45"/>
        <end position="69"/>
    </location>
</feature>
<feature type="domain" description="MHYT" evidence="7">
    <location>
        <begin position="9"/>
        <end position="203"/>
    </location>
</feature>
<keyword evidence="2" id="KW-0175">Coiled coil</keyword>
<evidence type="ECO:0000256" key="2">
    <source>
        <dbReference type="SAM" id="Coils"/>
    </source>
</evidence>
<dbReference type="CDD" id="cd01949">
    <property type="entry name" value="GGDEF"/>
    <property type="match status" value="1"/>
</dbReference>
<feature type="transmembrane region" description="Helical" evidence="1">
    <location>
        <begin position="75"/>
        <end position="97"/>
    </location>
</feature>
<dbReference type="SUPFAM" id="SSF55785">
    <property type="entry name" value="PYP-like sensor domain (PAS domain)"/>
    <property type="match status" value="1"/>
</dbReference>
<dbReference type="PANTHER" id="PTHR44757">
    <property type="entry name" value="DIGUANYLATE CYCLASE DGCP"/>
    <property type="match status" value="1"/>
</dbReference>
<dbReference type="Pfam" id="PF00990">
    <property type="entry name" value="GGDEF"/>
    <property type="match status" value="1"/>
</dbReference>
<dbReference type="InterPro" id="IPR001633">
    <property type="entry name" value="EAL_dom"/>
</dbReference>
<evidence type="ECO:0000259" key="4">
    <source>
        <dbReference type="PROSITE" id="PS50113"/>
    </source>
</evidence>